<dbReference type="RefSeq" id="WP_024122094.1">
    <property type="nucleotide sequence ID" value="NZ_ASJT01000072.1"/>
</dbReference>
<evidence type="ECO:0000256" key="2">
    <source>
        <dbReference type="SAM" id="Phobius"/>
    </source>
</evidence>
<keyword evidence="2" id="KW-1133">Transmembrane helix</keyword>
<feature type="region of interest" description="Disordered" evidence="1">
    <location>
        <begin position="28"/>
        <end position="93"/>
    </location>
</feature>
<keyword evidence="2" id="KW-0812">Transmembrane</keyword>
<evidence type="ECO:0000313" key="4">
    <source>
        <dbReference type="Proteomes" id="UP001073053"/>
    </source>
</evidence>
<keyword evidence="2" id="KW-0472">Membrane</keyword>
<dbReference type="Proteomes" id="UP001073053">
    <property type="component" value="Unassembled WGS sequence"/>
</dbReference>
<evidence type="ECO:0000256" key="1">
    <source>
        <dbReference type="SAM" id="MobiDB-lite"/>
    </source>
</evidence>
<protein>
    <submittedName>
        <fullName evidence="3">Uncharacterized protein</fullName>
    </submittedName>
</protein>
<evidence type="ECO:0000313" key="3">
    <source>
        <dbReference type="EMBL" id="MCY9184562.1"/>
    </source>
</evidence>
<organism evidence="3 4">
    <name type="scientific">Bacillus halotolerans</name>
    <dbReference type="NCBI Taxonomy" id="260554"/>
    <lineage>
        <taxon>Bacteria</taxon>
        <taxon>Bacillati</taxon>
        <taxon>Bacillota</taxon>
        <taxon>Bacilli</taxon>
        <taxon>Bacillales</taxon>
        <taxon>Bacillaceae</taxon>
        <taxon>Bacillus</taxon>
    </lineage>
</organism>
<accession>A0A9Q4EHU3</accession>
<comment type="caution">
    <text evidence="3">The sequence shown here is derived from an EMBL/GenBank/DDBJ whole genome shotgun (WGS) entry which is preliminary data.</text>
</comment>
<dbReference type="AlphaFoldDB" id="A0A9Q4EHU3"/>
<feature type="compositionally biased region" description="Basic and acidic residues" evidence="1">
    <location>
        <begin position="67"/>
        <end position="93"/>
    </location>
</feature>
<proteinExistence type="predicted"/>
<sequence>MEDILTNPLVIAAIIGIISTIFGKVKKEEEKNNQNQKRKKPQTMKPASVQNKQSAEETPAPIPNRLEQMRQEAEDRRKETERNLKGLERDLTAAKHKSVYTKQKLLQVNKDTVVQGIVLGEVFGPPRAKKPHHTMRAARKN</sequence>
<reference evidence="3" key="1">
    <citation type="submission" date="2022-02" db="EMBL/GenBank/DDBJ databases">
        <title>Crop Bioprotection Bacillus Genome Sequencing.</title>
        <authorList>
            <person name="Dunlap C."/>
        </authorList>
    </citation>
    <scope>NUCLEOTIDE SEQUENCE</scope>
    <source>
        <strain evidence="3">EC49O2N-C10</strain>
    </source>
</reference>
<feature type="transmembrane region" description="Helical" evidence="2">
    <location>
        <begin position="6"/>
        <end position="25"/>
    </location>
</feature>
<name>A0A9Q4EHU3_9BACI</name>
<gene>
    <name evidence="3" type="ORF">MOF03_07790</name>
</gene>
<dbReference type="EMBL" id="JALAWA010000003">
    <property type="protein sequence ID" value="MCY9184562.1"/>
    <property type="molecule type" value="Genomic_DNA"/>
</dbReference>